<evidence type="ECO:0000313" key="3">
    <source>
        <dbReference type="Proteomes" id="UP001175353"/>
    </source>
</evidence>
<organism evidence="2 3">
    <name type="scientific">Friedmanniomyces endolithicus</name>
    <dbReference type="NCBI Taxonomy" id="329885"/>
    <lineage>
        <taxon>Eukaryota</taxon>
        <taxon>Fungi</taxon>
        <taxon>Dikarya</taxon>
        <taxon>Ascomycota</taxon>
        <taxon>Pezizomycotina</taxon>
        <taxon>Dothideomycetes</taxon>
        <taxon>Dothideomycetidae</taxon>
        <taxon>Mycosphaerellales</taxon>
        <taxon>Teratosphaeriaceae</taxon>
        <taxon>Friedmanniomyces</taxon>
    </lineage>
</organism>
<evidence type="ECO:0000313" key="2">
    <source>
        <dbReference type="EMBL" id="KAK0949143.1"/>
    </source>
</evidence>
<gene>
    <name evidence="2" type="ORF">LTR91_026694</name>
</gene>
<dbReference type="InterPro" id="IPR000182">
    <property type="entry name" value="GNAT_dom"/>
</dbReference>
<sequence>IANPHALTLTHIMPDHLSIHAAREDDMAEITGVLLSSFGHMPVEQAMGNVDTPEGRKAMRERHLQAWREHAKETDVPCGIKCVHTDPTSGKETIVGFSEWFIYANPPMPEHHEQANALISGTWVPEEGGQREKVQAALKPTIDTRRKWLHGRKCAVLMYVCVDPAWRRQGAATMCVQWGVRKCNELGIMAFLEATEEGQHVYKKCGFVEVEKVRCDWEGEVGVFPAMICWPRGTREEDRTPAILSS</sequence>
<accession>A0AAN6H2N6</accession>
<dbReference type="Pfam" id="PF00583">
    <property type="entry name" value="Acetyltransf_1"/>
    <property type="match status" value="1"/>
</dbReference>
<dbReference type="InterPro" id="IPR052523">
    <property type="entry name" value="Trichothecene_AcTrans"/>
</dbReference>
<dbReference type="SUPFAM" id="SSF55729">
    <property type="entry name" value="Acyl-CoA N-acyltransferases (Nat)"/>
    <property type="match status" value="1"/>
</dbReference>
<keyword evidence="3" id="KW-1185">Reference proteome</keyword>
<dbReference type="PROSITE" id="PS51186">
    <property type="entry name" value="GNAT"/>
    <property type="match status" value="1"/>
</dbReference>
<dbReference type="CDD" id="cd04301">
    <property type="entry name" value="NAT_SF"/>
    <property type="match status" value="1"/>
</dbReference>
<name>A0AAN6H2N6_9PEZI</name>
<dbReference type="GO" id="GO:0016747">
    <property type="term" value="F:acyltransferase activity, transferring groups other than amino-acyl groups"/>
    <property type="evidence" value="ECO:0007669"/>
    <property type="project" value="InterPro"/>
</dbReference>
<dbReference type="PANTHER" id="PTHR42791">
    <property type="entry name" value="GNAT FAMILY ACETYLTRANSFERASE"/>
    <property type="match status" value="1"/>
</dbReference>
<comment type="caution">
    <text evidence="2">The sequence shown here is derived from an EMBL/GenBank/DDBJ whole genome shotgun (WGS) entry which is preliminary data.</text>
</comment>
<feature type="non-terminal residue" evidence="2">
    <location>
        <position position="1"/>
    </location>
</feature>
<dbReference type="InterPro" id="IPR016181">
    <property type="entry name" value="Acyl_CoA_acyltransferase"/>
</dbReference>
<proteinExistence type="predicted"/>
<dbReference type="PANTHER" id="PTHR42791:SF14">
    <property type="entry name" value="N-ACETYLTRANSFERASE DOMAIN-CONTAINING PROTEIN"/>
    <property type="match status" value="1"/>
</dbReference>
<feature type="domain" description="N-acetyltransferase" evidence="1">
    <location>
        <begin position="83"/>
        <end position="232"/>
    </location>
</feature>
<dbReference type="Gene3D" id="3.40.630.30">
    <property type="match status" value="1"/>
</dbReference>
<evidence type="ECO:0000259" key="1">
    <source>
        <dbReference type="PROSITE" id="PS51186"/>
    </source>
</evidence>
<dbReference type="AlphaFoldDB" id="A0AAN6H2N6"/>
<protein>
    <recommendedName>
        <fullName evidence="1">N-acetyltransferase domain-containing protein</fullName>
    </recommendedName>
</protein>
<dbReference type="Proteomes" id="UP001175353">
    <property type="component" value="Unassembled WGS sequence"/>
</dbReference>
<reference evidence="2" key="1">
    <citation type="submission" date="2023-06" db="EMBL/GenBank/DDBJ databases">
        <title>Black Yeasts Isolated from many extreme environments.</title>
        <authorList>
            <person name="Coleine C."/>
            <person name="Stajich J.E."/>
            <person name="Selbmann L."/>
        </authorList>
    </citation>
    <scope>NUCLEOTIDE SEQUENCE</scope>
    <source>
        <strain evidence="2">CCFEE 5200</strain>
    </source>
</reference>
<dbReference type="EMBL" id="JAUJLE010001357">
    <property type="protein sequence ID" value="KAK0949143.1"/>
    <property type="molecule type" value="Genomic_DNA"/>
</dbReference>